<evidence type="ECO:0000313" key="1">
    <source>
        <dbReference type="EMBL" id="MBP2002572.1"/>
    </source>
</evidence>
<gene>
    <name evidence="1" type="ORF">J2Z69_003658</name>
</gene>
<keyword evidence="2" id="KW-1185">Reference proteome</keyword>
<protein>
    <recommendedName>
        <fullName evidence="3">DUF3383 family protein</fullName>
    </recommendedName>
</protein>
<proteinExistence type="predicted"/>
<dbReference type="EMBL" id="JAGGLD010000009">
    <property type="protein sequence ID" value="MBP2002572.1"/>
    <property type="molecule type" value="Genomic_DNA"/>
</dbReference>
<dbReference type="Pfam" id="PF11863">
    <property type="entry name" value="DUF3383"/>
    <property type="match status" value="1"/>
</dbReference>
<dbReference type="RefSeq" id="WP_209865865.1">
    <property type="nucleotide sequence ID" value="NZ_JAGGLD010000009.1"/>
</dbReference>
<comment type="caution">
    <text evidence="1">The sequence shown here is derived from an EMBL/GenBank/DDBJ whole genome shotgun (WGS) entry which is preliminary data.</text>
</comment>
<dbReference type="Proteomes" id="UP001519288">
    <property type="component" value="Unassembled WGS sequence"/>
</dbReference>
<evidence type="ECO:0000313" key="2">
    <source>
        <dbReference type="Proteomes" id="UP001519288"/>
    </source>
</evidence>
<sequence length="334" mass="36530">MAQPKDVNVIIDIKRPTPVVGFGKPLIIGSGAAAKAYTSYSNLEEVERDFAKNTEVYKAATAIFIQEHRPSEVAVMIKKTDDPWEAFLASVFDKDFYFLISTSSTLANIQAIADAVEANDSRQFFASSSSLVDVATLKAKKYKNTTVFYHTHVDNYPEAALVGEAGSKPVGSITWKGQRLTGVLPLDLTANEVKAIENAGALTYVNKAGDAVTSEGKTLSGEWVDVVHAKHYTIHSIEYEVQKLFNNARNQKIGYDNTGIAQIEGAVRNVLQRCLLQGVIARGEDGSGLYSTQFITREQITAIDRASREYNGGSFEFELSGAIHETTIRGLVTY</sequence>
<reference evidence="1 2" key="1">
    <citation type="submission" date="2021-03" db="EMBL/GenBank/DDBJ databases">
        <title>Genomic Encyclopedia of Type Strains, Phase IV (KMG-IV): sequencing the most valuable type-strain genomes for metagenomic binning, comparative biology and taxonomic classification.</title>
        <authorList>
            <person name="Goeker M."/>
        </authorList>
    </citation>
    <scope>NUCLEOTIDE SEQUENCE [LARGE SCALE GENOMIC DNA]</scope>
    <source>
        <strain evidence="1 2">DSM 26806</strain>
    </source>
</reference>
<name>A0ABS4JLI4_9BACL</name>
<accession>A0ABS4JLI4</accession>
<evidence type="ECO:0008006" key="3">
    <source>
        <dbReference type="Google" id="ProtNLM"/>
    </source>
</evidence>
<dbReference type="InterPro" id="IPR021808">
    <property type="entry name" value="DUF3383"/>
</dbReference>
<organism evidence="1 2">
    <name type="scientific">Paenibacillus shirakamiensis</name>
    <dbReference type="NCBI Taxonomy" id="1265935"/>
    <lineage>
        <taxon>Bacteria</taxon>
        <taxon>Bacillati</taxon>
        <taxon>Bacillota</taxon>
        <taxon>Bacilli</taxon>
        <taxon>Bacillales</taxon>
        <taxon>Paenibacillaceae</taxon>
        <taxon>Paenibacillus</taxon>
    </lineage>
</organism>